<name>A0ABR6ICQ3_9SPHI</name>
<protein>
    <submittedName>
        <fullName evidence="1">Uncharacterized protein</fullName>
    </submittedName>
</protein>
<reference evidence="1 2" key="1">
    <citation type="submission" date="2020-08" db="EMBL/GenBank/DDBJ databases">
        <title>Genomic Encyclopedia of Type Strains, Phase IV (KMG-IV): sequencing the most valuable type-strain genomes for metagenomic binning, comparative biology and taxonomic classification.</title>
        <authorList>
            <person name="Goeker M."/>
        </authorList>
    </citation>
    <scope>NUCLEOTIDE SEQUENCE [LARGE SCALE GENOMIC DNA]</scope>
    <source>
        <strain evidence="1 2">DSM 100995</strain>
    </source>
</reference>
<dbReference type="Proteomes" id="UP000583101">
    <property type="component" value="Unassembled WGS sequence"/>
</dbReference>
<accession>A0ABR6ICQ3</accession>
<dbReference type="EMBL" id="JACIEG010000006">
    <property type="protein sequence ID" value="MBB3970732.1"/>
    <property type="molecule type" value="Genomic_DNA"/>
</dbReference>
<proteinExistence type="predicted"/>
<comment type="caution">
    <text evidence="1">The sequence shown here is derived from an EMBL/GenBank/DDBJ whole genome shotgun (WGS) entry which is preliminary data.</text>
</comment>
<evidence type="ECO:0000313" key="2">
    <source>
        <dbReference type="Proteomes" id="UP000583101"/>
    </source>
</evidence>
<evidence type="ECO:0000313" key="1">
    <source>
        <dbReference type="EMBL" id="MBB3970732.1"/>
    </source>
</evidence>
<gene>
    <name evidence="1" type="ORF">GGR35_003355</name>
</gene>
<sequence>MMSIKKQFYFSLGLTSMSNSSSFRDAVLSKIALAQF</sequence>
<keyword evidence="2" id="KW-1185">Reference proteome</keyword>
<organism evidence="1 2">
    <name type="scientific">Mucilaginibacter phyllosphaerae</name>
    <dbReference type="NCBI Taxonomy" id="1812349"/>
    <lineage>
        <taxon>Bacteria</taxon>
        <taxon>Pseudomonadati</taxon>
        <taxon>Bacteroidota</taxon>
        <taxon>Sphingobacteriia</taxon>
        <taxon>Sphingobacteriales</taxon>
        <taxon>Sphingobacteriaceae</taxon>
        <taxon>Mucilaginibacter</taxon>
    </lineage>
</organism>